<keyword evidence="6 8" id="KW-0472">Membrane</keyword>
<organism evidence="9 10">
    <name type="scientific">Pinctada imbricata</name>
    <name type="common">Atlantic pearl-oyster</name>
    <name type="synonym">Pinctada martensii</name>
    <dbReference type="NCBI Taxonomy" id="66713"/>
    <lineage>
        <taxon>Eukaryota</taxon>
        <taxon>Metazoa</taxon>
        <taxon>Spiralia</taxon>
        <taxon>Lophotrochozoa</taxon>
        <taxon>Mollusca</taxon>
        <taxon>Bivalvia</taxon>
        <taxon>Autobranchia</taxon>
        <taxon>Pteriomorphia</taxon>
        <taxon>Pterioida</taxon>
        <taxon>Pterioidea</taxon>
        <taxon>Pteriidae</taxon>
        <taxon>Pinctada</taxon>
    </lineage>
</organism>
<dbReference type="Pfam" id="PF08449">
    <property type="entry name" value="UAA"/>
    <property type="match status" value="2"/>
</dbReference>
<reference evidence="9" key="1">
    <citation type="submission" date="2019-08" db="EMBL/GenBank/DDBJ databases">
        <title>The improved chromosome-level genome for the pearl oyster Pinctada fucata martensii using PacBio sequencing and Hi-C.</title>
        <authorList>
            <person name="Zheng Z."/>
        </authorList>
    </citation>
    <scope>NUCLEOTIDE SEQUENCE</scope>
    <source>
        <strain evidence="9">ZZ-2019</strain>
        <tissue evidence="9">Adductor muscle</tissue>
    </source>
</reference>
<proteinExistence type="inferred from homology"/>
<feature type="transmembrane region" description="Helical" evidence="8">
    <location>
        <begin position="163"/>
        <end position="185"/>
    </location>
</feature>
<comment type="caution">
    <text evidence="9">The sequence shown here is derived from an EMBL/GenBank/DDBJ whole genome shotgun (WGS) entry which is preliminary data.</text>
</comment>
<feature type="transmembrane region" description="Helical" evidence="8">
    <location>
        <begin position="131"/>
        <end position="151"/>
    </location>
</feature>
<feature type="transmembrane region" description="Helical" evidence="8">
    <location>
        <begin position="334"/>
        <end position="356"/>
    </location>
</feature>
<evidence type="ECO:0000256" key="2">
    <source>
        <dbReference type="ARBA" id="ARBA00010694"/>
    </source>
</evidence>
<feature type="transmembrane region" description="Helical" evidence="8">
    <location>
        <begin position="101"/>
        <end position="119"/>
    </location>
</feature>
<evidence type="ECO:0000256" key="4">
    <source>
        <dbReference type="ARBA" id="ARBA00022692"/>
    </source>
</evidence>
<dbReference type="Proteomes" id="UP001186944">
    <property type="component" value="Unassembled WGS sequence"/>
</dbReference>
<keyword evidence="10" id="KW-1185">Reference proteome</keyword>
<evidence type="ECO:0000256" key="7">
    <source>
        <dbReference type="ARBA" id="ARBA00039669"/>
    </source>
</evidence>
<feature type="transmembrane region" description="Helical" evidence="8">
    <location>
        <begin position="362"/>
        <end position="379"/>
    </location>
</feature>
<feature type="transmembrane region" description="Helical" evidence="8">
    <location>
        <begin position="232"/>
        <end position="252"/>
    </location>
</feature>
<keyword evidence="4 8" id="KW-0812">Transmembrane</keyword>
<dbReference type="EMBL" id="VSWD01000010">
    <property type="protein sequence ID" value="KAK3089531.1"/>
    <property type="molecule type" value="Genomic_DNA"/>
</dbReference>
<dbReference type="AlphaFoldDB" id="A0AA89BPT7"/>
<dbReference type="PANTHER" id="PTHR10778:SF8">
    <property type="entry name" value="ADENOSINE 3'-PHOSPHO 5'-PHOSPHOSULFATE TRANSPORTER 2"/>
    <property type="match status" value="1"/>
</dbReference>
<evidence type="ECO:0000256" key="6">
    <source>
        <dbReference type="ARBA" id="ARBA00023136"/>
    </source>
</evidence>
<dbReference type="GO" id="GO:0000139">
    <property type="term" value="C:Golgi membrane"/>
    <property type="evidence" value="ECO:0007669"/>
    <property type="project" value="TreeGrafter"/>
</dbReference>
<evidence type="ECO:0000313" key="10">
    <source>
        <dbReference type="Proteomes" id="UP001186944"/>
    </source>
</evidence>
<feature type="transmembrane region" description="Helical" evidence="8">
    <location>
        <begin position="71"/>
        <end position="89"/>
    </location>
</feature>
<protein>
    <recommendedName>
        <fullName evidence="7">Adenosine 3'-phospho 5'-phosphosulfate transporter 2</fullName>
    </recommendedName>
</protein>
<dbReference type="GO" id="GO:0046964">
    <property type="term" value="F:3'-phosphoadenosine 5'-phosphosulfate transmembrane transporter activity"/>
    <property type="evidence" value="ECO:0007669"/>
    <property type="project" value="TreeGrafter"/>
</dbReference>
<dbReference type="PANTHER" id="PTHR10778">
    <property type="entry name" value="SOLUTE CARRIER FAMILY 35 MEMBER B"/>
    <property type="match status" value="1"/>
</dbReference>
<evidence type="ECO:0000256" key="3">
    <source>
        <dbReference type="ARBA" id="ARBA00022448"/>
    </source>
</evidence>
<comment type="subcellular location">
    <subcellularLocation>
        <location evidence="1">Membrane</location>
        <topology evidence="1">Multi-pass membrane protein</topology>
    </subcellularLocation>
</comment>
<dbReference type="InterPro" id="IPR013657">
    <property type="entry name" value="SCL35B1-4/HUT1"/>
</dbReference>
<feature type="transmembrane region" description="Helical" evidence="8">
    <location>
        <begin position="206"/>
        <end position="226"/>
    </location>
</feature>
<keyword evidence="5 8" id="KW-1133">Transmembrane helix</keyword>
<dbReference type="GO" id="GO:0005789">
    <property type="term" value="C:endoplasmic reticulum membrane"/>
    <property type="evidence" value="ECO:0007669"/>
    <property type="project" value="TreeGrafter"/>
</dbReference>
<evidence type="ECO:0000313" key="9">
    <source>
        <dbReference type="EMBL" id="KAK3089531.1"/>
    </source>
</evidence>
<evidence type="ECO:0000256" key="5">
    <source>
        <dbReference type="ARBA" id="ARBA00022989"/>
    </source>
</evidence>
<evidence type="ECO:0000256" key="8">
    <source>
        <dbReference type="SAM" id="Phobius"/>
    </source>
</evidence>
<sequence>MSRQTPSMSGLRQKSWNSLSDMAASETENQSKRECVVDMNNPVARNEQANKQAEIKLLFFDISHLPKSSQFLLLSAAVFFFYIIYGYMQELIFRLKEFRPFGWYLTLVQFACYTVFGVLEQKVSGTTERKLPLQLCGLLALLTVATMGLSNTSVGYLNYPTQVIFKCCKLIPVMLGGVLIQGRLFSIDTNCISRLIQNFFTGKKYGMLDVSAVLCMCFGLICFTLADSTVSPSFNTYGVMLISLALCADGVIGNVQEKAYKQYNCSNSEMVLYSYSIGFVFIIFGLIVSGSLLPAFTFCLEHPVETYGYAVIFSVTGYIGVNIVLTVVKTFGALVAVTVTTCRKAVSIVLSFIFFAKPFTSMYVWSGLIVVLGIYLNVYSKNKASWDSKFQALLGKIKNLRQQKKYPSLLTTV</sequence>
<keyword evidence="3" id="KW-0813">Transport</keyword>
<comment type="similarity">
    <text evidence="2">Belongs to the nucleotide-sugar transporter family. SLC35B subfamily.</text>
</comment>
<feature type="transmembrane region" description="Helical" evidence="8">
    <location>
        <begin position="272"/>
        <end position="295"/>
    </location>
</feature>
<feature type="transmembrane region" description="Helical" evidence="8">
    <location>
        <begin position="307"/>
        <end position="327"/>
    </location>
</feature>
<name>A0AA89BPT7_PINIB</name>
<evidence type="ECO:0000256" key="1">
    <source>
        <dbReference type="ARBA" id="ARBA00004141"/>
    </source>
</evidence>
<gene>
    <name evidence="9" type="ORF">FSP39_004331</name>
</gene>
<accession>A0AA89BPT7</accession>